<proteinExistence type="inferred from homology"/>
<dbReference type="GO" id="GO:0016491">
    <property type="term" value="F:oxidoreductase activity"/>
    <property type="evidence" value="ECO:0007669"/>
    <property type="project" value="UniProtKB-KW"/>
</dbReference>
<keyword evidence="5" id="KW-0560">Oxidoreductase</keyword>
<organism evidence="7">
    <name type="scientific">Fagus sylvatica</name>
    <name type="common">Beechnut</name>
    <dbReference type="NCBI Taxonomy" id="28930"/>
    <lineage>
        <taxon>Eukaryota</taxon>
        <taxon>Viridiplantae</taxon>
        <taxon>Streptophyta</taxon>
        <taxon>Embryophyta</taxon>
        <taxon>Tracheophyta</taxon>
        <taxon>Spermatophyta</taxon>
        <taxon>Magnoliopsida</taxon>
        <taxon>eudicotyledons</taxon>
        <taxon>Gunneridae</taxon>
        <taxon>Pentapetalae</taxon>
        <taxon>rosids</taxon>
        <taxon>fabids</taxon>
        <taxon>Fagales</taxon>
        <taxon>Fagaceae</taxon>
        <taxon>Fagus</taxon>
    </lineage>
</organism>
<dbReference type="InterPro" id="IPR044861">
    <property type="entry name" value="IPNS-like_FE2OG_OXY"/>
</dbReference>
<gene>
    <name evidence="7" type="ORF">FSB_LOCUS27354</name>
</gene>
<evidence type="ECO:0000313" key="7">
    <source>
        <dbReference type="EMBL" id="SPC99472.1"/>
    </source>
</evidence>
<evidence type="ECO:0000256" key="4">
    <source>
        <dbReference type="ARBA" id="ARBA00023004"/>
    </source>
</evidence>
<dbReference type="PROSITE" id="PS51471">
    <property type="entry name" value="FE2OG_OXY"/>
    <property type="match status" value="1"/>
</dbReference>
<sequence length="313" mass="35029">MQGEARSLNTSLLTSAMTLTQLGRPHVPQRYVLPSSQRPNRDHIVHPSTSLPIIDLSSLQHPSLRSQTLDEIQIACTELGFFQVINHGIPPSVMKDALDASTEFFNLPMEEKMRHASDNVHEPVREKMGNYAKAVQMLQKQLMEVVLESLGLNPTYIQDEVEKGSQVLVANCYPACPEPEVALGLPPHSDYGSITILLQSSLGLQVMDHKKNWLSVPVVEGVLIVQLGDQMEVMSNGQYKSVIHRATVNSEKKRFSIASLHSLALNKKMGPAEKLVDKEHPASYKEFSFKDFLEYISNNDIMGERFIDTLKKN</sequence>
<dbReference type="Pfam" id="PF03171">
    <property type="entry name" value="2OG-FeII_Oxy"/>
    <property type="match status" value="1"/>
</dbReference>
<evidence type="ECO:0000256" key="1">
    <source>
        <dbReference type="ARBA" id="ARBA00008056"/>
    </source>
</evidence>
<dbReference type="InterPro" id="IPR050295">
    <property type="entry name" value="Plant_2OG-oxidoreductases"/>
</dbReference>
<dbReference type="AlphaFoldDB" id="A0A2N9GIN7"/>
<dbReference type="InterPro" id="IPR026992">
    <property type="entry name" value="DIOX_N"/>
</dbReference>
<reference evidence="7" key="1">
    <citation type="submission" date="2018-02" db="EMBL/GenBank/DDBJ databases">
        <authorList>
            <person name="Cohen D.B."/>
            <person name="Kent A.D."/>
        </authorList>
    </citation>
    <scope>NUCLEOTIDE SEQUENCE</scope>
</reference>
<dbReference type="PANTHER" id="PTHR47991">
    <property type="entry name" value="OXOGLUTARATE/IRON-DEPENDENT DIOXYGENASE"/>
    <property type="match status" value="1"/>
</dbReference>
<dbReference type="SUPFAM" id="SSF51197">
    <property type="entry name" value="Clavaminate synthase-like"/>
    <property type="match status" value="1"/>
</dbReference>
<evidence type="ECO:0000256" key="3">
    <source>
        <dbReference type="ARBA" id="ARBA00022896"/>
    </source>
</evidence>
<feature type="domain" description="Fe2OG dioxygenase" evidence="6">
    <location>
        <begin position="163"/>
        <end position="263"/>
    </location>
</feature>
<dbReference type="Gene3D" id="2.60.120.330">
    <property type="entry name" value="B-lactam Antibiotic, Isopenicillin N Synthase, Chain"/>
    <property type="match status" value="2"/>
</dbReference>
<evidence type="ECO:0000256" key="5">
    <source>
        <dbReference type="RuleBase" id="RU003682"/>
    </source>
</evidence>
<dbReference type="EMBL" id="OIVN01001979">
    <property type="protein sequence ID" value="SPC99472.1"/>
    <property type="molecule type" value="Genomic_DNA"/>
</dbReference>
<keyword evidence="3" id="KW-0847">Vitamin C</keyword>
<keyword evidence="4 5" id="KW-0408">Iron</keyword>
<dbReference type="GO" id="GO:0046872">
    <property type="term" value="F:metal ion binding"/>
    <property type="evidence" value="ECO:0007669"/>
    <property type="project" value="UniProtKB-KW"/>
</dbReference>
<keyword evidence="2 5" id="KW-0479">Metal-binding</keyword>
<name>A0A2N9GIN7_FAGSY</name>
<evidence type="ECO:0000256" key="2">
    <source>
        <dbReference type="ARBA" id="ARBA00022723"/>
    </source>
</evidence>
<dbReference type="GO" id="GO:0031418">
    <property type="term" value="F:L-ascorbic acid binding"/>
    <property type="evidence" value="ECO:0007669"/>
    <property type="project" value="UniProtKB-KW"/>
</dbReference>
<dbReference type="InterPro" id="IPR005123">
    <property type="entry name" value="Oxoglu/Fe-dep_dioxygenase_dom"/>
</dbReference>
<dbReference type="InterPro" id="IPR027443">
    <property type="entry name" value="IPNS-like_sf"/>
</dbReference>
<accession>A0A2N9GIN7</accession>
<evidence type="ECO:0000259" key="6">
    <source>
        <dbReference type="PROSITE" id="PS51471"/>
    </source>
</evidence>
<comment type="similarity">
    <text evidence="1 5">Belongs to the iron/ascorbate-dependent oxidoreductase family.</text>
</comment>
<protein>
    <recommendedName>
        <fullName evidence="6">Fe2OG dioxygenase domain-containing protein</fullName>
    </recommendedName>
</protein>
<dbReference type="Pfam" id="PF14226">
    <property type="entry name" value="DIOX_N"/>
    <property type="match status" value="1"/>
</dbReference>